<keyword evidence="9" id="KW-0325">Glycoprotein</keyword>
<feature type="disulfide bond" evidence="10">
    <location>
        <begin position="116"/>
        <end position="123"/>
    </location>
</feature>
<protein>
    <recommendedName>
        <fullName evidence="17">Amyloid beta precursor like protein 1</fullName>
    </recommendedName>
</protein>
<feature type="disulfide bond" evidence="10">
    <location>
        <begin position="162"/>
        <end position="192"/>
    </location>
</feature>
<keyword evidence="16" id="KW-1185">Reference proteome</keyword>
<keyword evidence="11" id="KW-0175">Coiled coil</keyword>
<dbReference type="Ensembl" id="ENSCSRT00000019400.1">
    <property type="protein sequence ID" value="ENSCSRP00000018545.1"/>
    <property type="gene ID" value="ENSCSRG00000013947.1"/>
</dbReference>
<feature type="disulfide bond" evidence="10">
    <location>
        <begin position="176"/>
        <end position="204"/>
    </location>
</feature>
<dbReference type="AlphaFoldDB" id="A0A8C3SQA8"/>
<dbReference type="PROSITE" id="PS00319">
    <property type="entry name" value="APP_CUBD"/>
    <property type="match status" value="1"/>
</dbReference>
<dbReference type="SUPFAM" id="SSF109843">
    <property type="entry name" value="CAPPD, an extracellular domain of amyloid beta A4 protein"/>
    <property type="match status" value="1"/>
</dbReference>
<dbReference type="GO" id="GO:0046914">
    <property type="term" value="F:transition metal ion binding"/>
    <property type="evidence" value="ECO:0007669"/>
    <property type="project" value="InterPro"/>
</dbReference>
<feature type="domain" description="E1" evidence="13">
    <location>
        <begin position="46"/>
        <end position="207"/>
    </location>
</feature>
<dbReference type="Proteomes" id="UP000694403">
    <property type="component" value="Unplaced"/>
</dbReference>
<feature type="coiled-coil region" evidence="11">
    <location>
        <begin position="302"/>
        <end position="329"/>
    </location>
</feature>
<dbReference type="Pfam" id="PF02177">
    <property type="entry name" value="APP_N"/>
    <property type="match status" value="1"/>
</dbReference>
<keyword evidence="4" id="KW-0732">Signal</keyword>
<dbReference type="GO" id="GO:0031694">
    <property type="term" value="F:alpha-2A adrenergic receptor binding"/>
    <property type="evidence" value="ECO:0007669"/>
    <property type="project" value="TreeGrafter"/>
</dbReference>
<organism evidence="15 16">
    <name type="scientific">Chelydra serpentina</name>
    <name type="common">Snapping turtle</name>
    <name type="synonym">Testudo serpentina</name>
    <dbReference type="NCBI Taxonomy" id="8475"/>
    <lineage>
        <taxon>Eukaryota</taxon>
        <taxon>Metazoa</taxon>
        <taxon>Chordata</taxon>
        <taxon>Craniata</taxon>
        <taxon>Vertebrata</taxon>
        <taxon>Euteleostomi</taxon>
        <taxon>Archelosauria</taxon>
        <taxon>Testudinata</taxon>
        <taxon>Testudines</taxon>
        <taxon>Cryptodira</taxon>
        <taxon>Durocryptodira</taxon>
        <taxon>Americhelydia</taxon>
        <taxon>Chelydroidea</taxon>
        <taxon>Chelydridae</taxon>
        <taxon>Chelydra</taxon>
    </lineage>
</organism>
<feature type="compositionally biased region" description="Gly residues" evidence="12">
    <location>
        <begin position="29"/>
        <end position="39"/>
    </location>
</feature>
<keyword evidence="5" id="KW-1133">Transmembrane helix</keyword>
<dbReference type="PROSITE" id="PS51870">
    <property type="entry name" value="APP_E2"/>
    <property type="match status" value="1"/>
</dbReference>
<dbReference type="InterPro" id="IPR036669">
    <property type="entry name" value="Amyloid_Cu-bd_sf"/>
</dbReference>
<dbReference type="Gene3D" id="3.90.570.10">
    <property type="entry name" value="Amyloidogenic glycoprotein, heparin-binding domain"/>
    <property type="match status" value="1"/>
</dbReference>
<dbReference type="InterPro" id="IPR024329">
    <property type="entry name" value="Amyloid_glyco_E2_domain"/>
</dbReference>
<evidence type="ECO:0000256" key="4">
    <source>
        <dbReference type="ARBA" id="ARBA00022729"/>
    </source>
</evidence>
<evidence type="ECO:0000256" key="11">
    <source>
        <dbReference type="SAM" id="Coils"/>
    </source>
</evidence>
<dbReference type="SUPFAM" id="SSF56491">
    <property type="entry name" value="A heparin-binding domain"/>
    <property type="match status" value="1"/>
</dbReference>
<dbReference type="PANTHER" id="PTHR23103:SF13">
    <property type="entry name" value="AMYLOID BETA PRECURSOR LIKE PROTEIN 1"/>
    <property type="match status" value="1"/>
</dbReference>
<feature type="compositionally biased region" description="Acidic residues" evidence="12">
    <location>
        <begin position="225"/>
        <end position="248"/>
    </location>
</feature>
<evidence type="ECO:0000256" key="9">
    <source>
        <dbReference type="ARBA" id="ARBA00023180"/>
    </source>
</evidence>
<dbReference type="GO" id="GO:0008201">
    <property type="term" value="F:heparin binding"/>
    <property type="evidence" value="ECO:0007669"/>
    <property type="project" value="UniProtKB-UniRule"/>
</dbReference>
<dbReference type="GO" id="GO:0031696">
    <property type="term" value="F:alpha-2C adrenergic receptor binding"/>
    <property type="evidence" value="ECO:0007669"/>
    <property type="project" value="TreeGrafter"/>
</dbReference>
<evidence type="ECO:0000256" key="3">
    <source>
        <dbReference type="ARBA" id="ARBA00022723"/>
    </source>
</evidence>
<evidence type="ECO:0008006" key="17">
    <source>
        <dbReference type="Google" id="ProtNLM"/>
    </source>
</evidence>
<keyword evidence="6" id="KW-0186">Copper</keyword>
<evidence type="ECO:0000256" key="1">
    <source>
        <dbReference type="ARBA" id="ARBA00004479"/>
    </source>
</evidence>
<dbReference type="GO" id="GO:0005794">
    <property type="term" value="C:Golgi apparatus"/>
    <property type="evidence" value="ECO:0007669"/>
    <property type="project" value="TreeGrafter"/>
</dbReference>
<evidence type="ECO:0000256" key="10">
    <source>
        <dbReference type="PROSITE-ProRule" id="PRU01217"/>
    </source>
</evidence>
<feature type="domain" description="E2" evidence="14">
    <location>
        <begin position="287"/>
        <end position="478"/>
    </location>
</feature>
<evidence type="ECO:0000313" key="16">
    <source>
        <dbReference type="Proteomes" id="UP000694403"/>
    </source>
</evidence>
<dbReference type="PRINTS" id="PR00203">
    <property type="entry name" value="AMYLOIDA4"/>
</dbReference>
<sequence length="570" mass="63968">MSQPVLALRRLQLAPPQGERPHVLPPPSGGGGGDVGGTALGVAGAPVSEPQVAVFCGKLTMHRNLQTGGWDPDAAGARSCFRSRQEILAYCQEVYPELQITNAVEGTQPVTIDNWCKKGRPQCKGHRHIVVPYRCLVGEFVSEALLVPDTCKFLHQEKMDSCESYVYWHGVAKEACSGEGLELHSYGMLLPCGADRFRGVEYVCCPSRPLPVQLEELPTGRAPTEEETLEADGDGEEDVEEEEEEEENEGPRDSAADTDPFPATWDDYFVEPGYYDDTTPTPRPTDGVDIYFEMPGDGSEHANFLRAKMDLEERRMKQINEVMKEWAEADNQAKELPKADRQALNEHFQSILQTLEEQVAGERQRLVETHLARVVALLNDNRRVALESYLSAVQSDNPQPERVLQALRRYMRAEQKDQRHTLRHYQHVCAVDPEKAEQMKFQVYTHLHVIEERMNQSLALLYKNPRLSVGLRDQIRTYPDSPSPVGLWDQIHMYPDDPSLGSPQACGTRYVHTHLTPHPPCPSPRCPSPADSPFPLHHLPPMTPLNIPFTHPWLLEGVGDLCVPPCQLHP</sequence>
<comment type="similarity">
    <text evidence="10">Belongs to the APP family.</text>
</comment>
<accession>A0A8C3SQA8</accession>
<evidence type="ECO:0000256" key="5">
    <source>
        <dbReference type="ARBA" id="ARBA00022989"/>
    </source>
</evidence>
<evidence type="ECO:0000256" key="12">
    <source>
        <dbReference type="SAM" id="MobiDB-lite"/>
    </source>
</evidence>
<dbReference type="PROSITE" id="PS51869">
    <property type="entry name" value="APP_E1"/>
    <property type="match status" value="1"/>
</dbReference>
<dbReference type="InterPro" id="IPR019744">
    <property type="entry name" value="APP_CUBD_CS"/>
</dbReference>
<evidence type="ECO:0000313" key="15">
    <source>
        <dbReference type="Ensembl" id="ENSCSRP00000018545.1"/>
    </source>
</evidence>
<dbReference type="SMART" id="SM00006">
    <property type="entry name" value="A4_EXTRA"/>
    <property type="match status" value="1"/>
</dbReference>
<dbReference type="GO" id="GO:0031695">
    <property type="term" value="F:alpha-2B adrenergic receptor binding"/>
    <property type="evidence" value="ECO:0007669"/>
    <property type="project" value="TreeGrafter"/>
</dbReference>
<dbReference type="Gene3D" id="3.30.1490.140">
    <property type="entry name" value="Amyloidogenic glycoprotein, copper-binding domain"/>
    <property type="match status" value="1"/>
</dbReference>
<keyword evidence="8 10" id="KW-1015">Disulfide bond</keyword>
<proteinExistence type="inferred from homology"/>
<dbReference type="SUPFAM" id="SSF89811">
    <property type="entry name" value="Amyloid beta a4 protein copper binding domain (domain 2)"/>
    <property type="match status" value="1"/>
</dbReference>
<dbReference type="FunFam" id="1.20.120.770:FF:000001">
    <property type="entry name" value="Amyloid beta A4 protein-like isoform 1"/>
    <property type="match status" value="1"/>
</dbReference>
<comment type="caution">
    <text evidence="10">Lacks conserved residue(s) required for the propagation of feature annotation.</text>
</comment>
<feature type="disulfide bond" evidence="10">
    <location>
        <begin position="91"/>
        <end position="135"/>
    </location>
</feature>
<feature type="disulfide bond" evidence="10">
    <location>
        <begin position="151"/>
        <end position="205"/>
    </location>
</feature>
<dbReference type="GO" id="GO:0007409">
    <property type="term" value="P:axonogenesis"/>
    <property type="evidence" value="ECO:0007669"/>
    <property type="project" value="TreeGrafter"/>
</dbReference>
<dbReference type="InterPro" id="IPR036454">
    <property type="entry name" value="Amyloid_glyco_heparin-bd_sf"/>
</dbReference>
<name>A0A8C3SQA8_CHESE</name>
<dbReference type="GO" id="GO:0005886">
    <property type="term" value="C:plasma membrane"/>
    <property type="evidence" value="ECO:0007669"/>
    <property type="project" value="TreeGrafter"/>
</dbReference>
<feature type="region of interest" description="Disordered" evidence="12">
    <location>
        <begin position="14"/>
        <end position="40"/>
    </location>
</feature>
<evidence type="ECO:0000256" key="2">
    <source>
        <dbReference type="ARBA" id="ARBA00022692"/>
    </source>
</evidence>
<evidence type="ECO:0000256" key="8">
    <source>
        <dbReference type="ARBA" id="ARBA00023157"/>
    </source>
</evidence>
<keyword evidence="2" id="KW-0812">Transmembrane</keyword>
<dbReference type="Gene3D" id="1.20.120.770">
    <property type="entry name" value="Amyloid precursor protein, E2 domain"/>
    <property type="match status" value="1"/>
</dbReference>
<dbReference type="InterPro" id="IPR008154">
    <property type="entry name" value="Amyloid_glyco_extra"/>
</dbReference>
<evidence type="ECO:0000259" key="13">
    <source>
        <dbReference type="PROSITE" id="PS51869"/>
    </source>
</evidence>
<comment type="subcellular location">
    <subcellularLocation>
        <location evidence="1">Membrane</location>
        <topology evidence="1">Single-pass type I membrane protein</topology>
    </subcellularLocation>
</comment>
<keyword evidence="3" id="KW-0479">Metal-binding</keyword>
<reference evidence="15" key="1">
    <citation type="submission" date="2025-08" db="UniProtKB">
        <authorList>
            <consortium name="Ensembl"/>
        </authorList>
    </citation>
    <scope>IDENTIFICATION</scope>
</reference>
<dbReference type="Pfam" id="PF12925">
    <property type="entry name" value="APP_E2"/>
    <property type="match status" value="1"/>
</dbReference>
<dbReference type="GO" id="GO:0007417">
    <property type="term" value="P:central nervous system development"/>
    <property type="evidence" value="ECO:0007669"/>
    <property type="project" value="TreeGrafter"/>
</dbReference>
<evidence type="ECO:0000259" key="14">
    <source>
        <dbReference type="PROSITE" id="PS51870"/>
    </source>
</evidence>
<keyword evidence="7" id="KW-0472">Membrane</keyword>
<dbReference type="InterPro" id="IPR036176">
    <property type="entry name" value="E2_sf"/>
</dbReference>
<dbReference type="InterPro" id="IPR015849">
    <property type="entry name" value="Amyloid_glyco_heparin-bd"/>
</dbReference>
<dbReference type="PANTHER" id="PTHR23103">
    <property type="entry name" value="ALZHEIMER'S DISEASE BETA-AMYLOID RELATED"/>
    <property type="match status" value="1"/>
</dbReference>
<feature type="region of interest" description="Disordered" evidence="12">
    <location>
        <begin position="215"/>
        <end position="263"/>
    </location>
</feature>
<dbReference type="InterPro" id="IPR008155">
    <property type="entry name" value="Amyloid_glyco"/>
</dbReference>
<feature type="region of interest" description="GFLD subdomain" evidence="10">
    <location>
        <begin position="46"/>
        <end position="141"/>
    </location>
</feature>
<reference evidence="15" key="2">
    <citation type="submission" date="2025-09" db="UniProtKB">
        <authorList>
            <consortium name="Ensembl"/>
        </authorList>
    </citation>
    <scope>IDENTIFICATION</scope>
</reference>
<feature type="region of interest" description="CuBD subdomain" evidence="10">
    <location>
        <begin position="149"/>
        <end position="207"/>
    </location>
</feature>
<evidence type="ECO:0000256" key="6">
    <source>
        <dbReference type="ARBA" id="ARBA00023008"/>
    </source>
</evidence>
<dbReference type="Pfam" id="PF12924">
    <property type="entry name" value="APP_Cu_bd"/>
    <property type="match status" value="1"/>
</dbReference>
<evidence type="ECO:0000256" key="7">
    <source>
        <dbReference type="ARBA" id="ARBA00023136"/>
    </source>
</evidence>
<dbReference type="InterPro" id="IPR011178">
    <property type="entry name" value="Amyloid_glyco_Cu-bd"/>
</dbReference>